<evidence type="ECO:0000256" key="3">
    <source>
        <dbReference type="SAM" id="MobiDB-lite"/>
    </source>
</evidence>
<dbReference type="eggNOG" id="ENOG502SIT4">
    <property type="taxonomic scope" value="Eukaryota"/>
</dbReference>
<dbReference type="GO" id="GO:0006351">
    <property type="term" value="P:DNA-templated transcription"/>
    <property type="evidence" value="ECO:0007669"/>
    <property type="project" value="InterPro"/>
</dbReference>
<dbReference type="Pfam" id="PF04082">
    <property type="entry name" value="Fungal_trans"/>
    <property type="match status" value="1"/>
</dbReference>
<dbReference type="KEGG" id="tre:TRIREDRAFT_103034"/>
<dbReference type="InterPro" id="IPR036864">
    <property type="entry name" value="Zn2-C6_fun-type_DNA-bd_sf"/>
</dbReference>
<dbReference type="RefSeq" id="XP_006961345.1">
    <property type="nucleotide sequence ID" value="XM_006961283.1"/>
</dbReference>
<dbReference type="InterPro" id="IPR052761">
    <property type="entry name" value="Fungal_Detox/Toxin_TFs"/>
</dbReference>
<dbReference type="GO" id="GO:0000981">
    <property type="term" value="F:DNA-binding transcription factor activity, RNA polymerase II-specific"/>
    <property type="evidence" value="ECO:0007669"/>
    <property type="project" value="InterPro"/>
</dbReference>
<feature type="region of interest" description="Disordered" evidence="3">
    <location>
        <begin position="195"/>
        <end position="219"/>
    </location>
</feature>
<evidence type="ECO:0000313" key="5">
    <source>
        <dbReference type="EMBL" id="EGR52427.1"/>
    </source>
</evidence>
<dbReference type="CDD" id="cd00067">
    <property type="entry name" value="GAL4"/>
    <property type="match status" value="1"/>
</dbReference>
<dbReference type="Pfam" id="PF00172">
    <property type="entry name" value="Zn_clus"/>
    <property type="match status" value="1"/>
</dbReference>
<dbReference type="VEuPathDB" id="FungiDB:TRIREDRAFT_103034"/>
<dbReference type="OrthoDB" id="5121955at2759"/>
<dbReference type="GO" id="GO:0008270">
    <property type="term" value="F:zinc ion binding"/>
    <property type="evidence" value="ECO:0007669"/>
    <property type="project" value="InterPro"/>
</dbReference>
<dbReference type="CDD" id="cd12148">
    <property type="entry name" value="fungal_TF_MHR"/>
    <property type="match status" value="1"/>
</dbReference>
<proteinExistence type="predicted"/>
<feature type="compositionally biased region" description="Polar residues" evidence="3">
    <location>
        <begin position="120"/>
        <end position="141"/>
    </location>
</feature>
<evidence type="ECO:0000313" key="6">
    <source>
        <dbReference type="Proteomes" id="UP000008984"/>
    </source>
</evidence>
<protein>
    <submittedName>
        <fullName evidence="5">Predicted protein</fullName>
    </submittedName>
</protein>
<accession>G0R932</accession>
<dbReference type="PANTHER" id="PTHR47425:SF2">
    <property type="entry name" value="FARB-RELATED"/>
    <property type="match status" value="1"/>
</dbReference>
<organism evidence="6">
    <name type="scientific">Hypocrea jecorina (strain QM6a)</name>
    <name type="common">Trichoderma reesei</name>
    <dbReference type="NCBI Taxonomy" id="431241"/>
    <lineage>
        <taxon>Eukaryota</taxon>
        <taxon>Fungi</taxon>
        <taxon>Dikarya</taxon>
        <taxon>Ascomycota</taxon>
        <taxon>Pezizomycotina</taxon>
        <taxon>Sordariomycetes</taxon>
        <taxon>Hypocreomycetidae</taxon>
        <taxon>Hypocreales</taxon>
        <taxon>Hypocreaceae</taxon>
        <taxon>Trichoderma</taxon>
    </lineage>
</organism>
<dbReference type="AlphaFoldDB" id="G0R932"/>
<evidence type="ECO:0000256" key="1">
    <source>
        <dbReference type="ARBA" id="ARBA00022723"/>
    </source>
</evidence>
<dbReference type="GeneID" id="18480535"/>
<dbReference type="SMART" id="SM00066">
    <property type="entry name" value="GAL4"/>
    <property type="match status" value="1"/>
</dbReference>
<name>G0R932_HYPJQ</name>
<dbReference type="PANTHER" id="PTHR47425">
    <property type="entry name" value="FARB-RELATED"/>
    <property type="match status" value="1"/>
</dbReference>
<evidence type="ECO:0000259" key="4">
    <source>
        <dbReference type="PROSITE" id="PS50048"/>
    </source>
</evidence>
<dbReference type="SUPFAM" id="SSF57701">
    <property type="entry name" value="Zn2/Cys6 DNA-binding domain"/>
    <property type="match status" value="1"/>
</dbReference>
<feature type="domain" description="Zn(2)-C6 fungal-type" evidence="4">
    <location>
        <begin position="75"/>
        <end position="109"/>
    </location>
</feature>
<dbReference type="PROSITE" id="PS50048">
    <property type="entry name" value="ZN2_CY6_FUNGAL_2"/>
    <property type="match status" value="1"/>
</dbReference>
<keyword evidence="6" id="KW-1185">Reference proteome</keyword>
<reference evidence="5 6" key="1">
    <citation type="journal article" date="2008" name="Nat. Biotechnol.">
        <title>Genome sequencing and analysis of the biomass-degrading fungus Trichoderma reesei (syn. Hypocrea jecorina).</title>
        <authorList>
            <person name="Martinez D."/>
            <person name="Berka R.M."/>
            <person name="Henrissat B."/>
            <person name="Saloheimo M."/>
            <person name="Arvas M."/>
            <person name="Baker S.E."/>
            <person name="Chapman J."/>
            <person name="Chertkov O."/>
            <person name="Coutinho P.M."/>
            <person name="Cullen D."/>
            <person name="Danchin E.G."/>
            <person name="Grigoriev I.V."/>
            <person name="Harris P."/>
            <person name="Jackson M."/>
            <person name="Kubicek C.P."/>
            <person name="Han C.S."/>
            <person name="Ho I."/>
            <person name="Larrondo L.F."/>
            <person name="de Leon A.L."/>
            <person name="Magnuson J.K."/>
            <person name="Merino S."/>
            <person name="Misra M."/>
            <person name="Nelson B."/>
            <person name="Putnam N."/>
            <person name="Robbertse B."/>
            <person name="Salamov A.A."/>
            <person name="Schmoll M."/>
            <person name="Terry A."/>
            <person name="Thayer N."/>
            <person name="Westerholm-Parvinen A."/>
            <person name="Schoch C.L."/>
            <person name="Yao J."/>
            <person name="Barabote R."/>
            <person name="Nelson M.A."/>
            <person name="Detter C."/>
            <person name="Bruce D."/>
            <person name="Kuske C.R."/>
            <person name="Xie G."/>
            <person name="Richardson P."/>
            <person name="Rokhsar D.S."/>
            <person name="Lucas S.M."/>
            <person name="Rubin E.M."/>
            <person name="Dunn-Coleman N."/>
            <person name="Ward M."/>
            <person name="Brettin T.S."/>
        </authorList>
    </citation>
    <scope>NUCLEOTIDE SEQUENCE [LARGE SCALE GENOMIC DNA]</scope>
    <source>
        <strain evidence="5 6">QM6a</strain>
    </source>
</reference>
<feature type="compositionally biased region" description="Basic and acidic residues" evidence="3">
    <location>
        <begin position="203"/>
        <end position="212"/>
    </location>
</feature>
<dbReference type="Proteomes" id="UP000008984">
    <property type="component" value="Unassembled WGS sequence"/>
</dbReference>
<dbReference type="EMBL" id="GL985056">
    <property type="protein sequence ID" value="EGR52427.1"/>
    <property type="molecule type" value="Genomic_DNA"/>
</dbReference>
<evidence type="ECO:0000256" key="2">
    <source>
        <dbReference type="ARBA" id="ARBA00023242"/>
    </source>
</evidence>
<feature type="region of interest" description="Disordered" evidence="3">
    <location>
        <begin position="111"/>
        <end position="163"/>
    </location>
</feature>
<dbReference type="GO" id="GO:0003677">
    <property type="term" value="F:DNA binding"/>
    <property type="evidence" value="ECO:0007669"/>
    <property type="project" value="InterPro"/>
</dbReference>
<keyword evidence="1" id="KW-0479">Metal-binding</keyword>
<sequence>MPRSCHVSTHTTSNAKRSSAFRSYSRTRRFLLGNNFPFTHCLGEIKPDSITEGMSIDRESGTMTPPSALGKPTKACTTCNHRKLKCDAAIVGLPCSRCITKGYPQTCALANRRRRKHRPASSSTSIRHVSTRSNIRAQPVQQDEAKSVDQLQEPHNLSDERPVQFPNWDLIDGRDGVHYMSILGRLAHNEQTCAPVNSDPESLENRLGKDNEGQTNNPGSQIMRFAAADKEYLEQRGAFTLPPKCCCEAMLRRHFTTVYPHIPVYDYIEFMDSYVSGSFSWFLMQAILASAVPFTTLDMLAECGFKDRSTALEFFFSNAVKLYDFGCEESQLIKLQGSLVMSTVLVSYSMDKDFRFWHHNAVRLAIRLGLHKDTNRSYRQCRELVFSIIQLEAPRLIQYDMWPAYETDWWSEHIPPRHASIIPLWTEGQKCYSNEHLKLAIIATRWQGVLRTLELGKKSTRQNIDEQISSSFRQWRDSLPKVAPSNPRALQTRPQEISLETLEASSYRFECIFYRSLLSRSVASGEANDQIDAFKRRLRAAIFELDTIVSRLSALSFRCISDEQRAGSATYIRRIELVLQKICEVIPAMECNLRLLHRYLDQKKIDATITLDMPPPMVGQENGGIRIQEAQLSGPDAESSGQNSLDDSIRRTDLTNSAIQIPDDDAPEVLGDMNDWLDGLLWLDYLKDSNLIPT</sequence>
<dbReference type="InterPro" id="IPR001138">
    <property type="entry name" value="Zn2Cys6_DnaBD"/>
</dbReference>
<dbReference type="HOGENOM" id="CLU_023926_1_0_1"/>
<gene>
    <name evidence="5" type="ORF">TRIREDRAFT_103034</name>
</gene>
<keyword evidence="2" id="KW-0539">Nucleus</keyword>
<dbReference type="Gene3D" id="4.10.240.10">
    <property type="entry name" value="Zn(2)-C6 fungal-type DNA-binding domain"/>
    <property type="match status" value="1"/>
</dbReference>
<dbReference type="InterPro" id="IPR007219">
    <property type="entry name" value="XnlR_reg_dom"/>
</dbReference>